<dbReference type="RefSeq" id="WP_176992636.1">
    <property type="nucleotide sequence ID" value="NZ_BNAB01000005.1"/>
</dbReference>
<keyword evidence="1" id="KW-0472">Membrane</keyword>
<reference evidence="2" key="3">
    <citation type="submission" date="2023-06" db="EMBL/GenBank/DDBJ databases">
        <authorList>
            <person name="Sun Q."/>
            <person name="Zhou Y."/>
        </authorList>
    </citation>
    <scope>NUCLEOTIDE SEQUENCE</scope>
    <source>
        <strain evidence="2">CGMCC 1.10859</strain>
    </source>
</reference>
<evidence type="ECO:0000313" key="4">
    <source>
        <dbReference type="Proteomes" id="UP000199541"/>
    </source>
</evidence>
<gene>
    <name evidence="2" type="ORF">GCM10008024_14420</name>
    <name evidence="3" type="ORF">SAMN05444006_106133</name>
</gene>
<reference evidence="2" key="1">
    <citation type="journal article" date="2014" name="Int. J. Syst. Evol. Microbiol.">
        <title>Complete genome sequence of Corynebacterium casei LMG S-19264T (=DSM 44701T), isolated from a smear-ripened cheese.</title>
        <authorList>
            <consortium name="US DOE Joint Genome Institute (JGI-PGF)"/>
            <person name="Walter F."/>
            <person name="Albersmeier A."/>
            <person name="Kalinowski J."/>
            <person name="Ruckert C."/>
        </authorList>
    </citation>
    <scope>NUCLEOTIDE SEQUENCE</scope>
    <source>
        <strain evidence="2">CGMCC 1.10859</strain>
    </source>
</reference>
<sequence length="86" mass="9381">MRQSHRLFTLKAAANVAVGYGVTALLQLALFPVAGLSLPLVQSLKLDLAFTLAWLARIYVLRRAFARWGRESRRATTSQPDLAGGA</sequence>
<dbReference type="Pfam" id="PF23858">
    <property type="entry name" value="DUF7220"/>
    <property type="match status" value="1"/>
</dbReference>
<reference evidence="3 4" key="2">
    <citation type="submission" date="2016-10" db="EMBL/GenBank/DDBJ databases">
        <authorList>
            <person name="Varghese N."/>
            <person name="Submissions S."/>
        </authorList>
    </citation>
    <scope>NUCLEOTIDE SEQUENCE [LARGE SCALE GENOMIC DNA]</scope>
    <source>
        <strain evidence="3 4">DSM 24802</strain>
    </source>
</reference>
<feature type="transmembrane region" description="Helical" evidence="1">
    <location>
        <begin position="40"/>
        <end position="60"/>
    </location>
</feature>
<organism evidence="2 5">
    <name type="scientific">Allgaiera indica</name>
    <dbReference type="NCBI Taxonomy" id="765699"/>
    <lineage>
        <taxon>Bacteria</taxon>
        <taxon>Pseudomonadati</taxon>
        <taxon>Pseudomonadota</taxon>
        <taxon>Alphaproteobacteria</taxon>
        <taxon>Rhodobacterales</taxon>
        <taxon>Paracoccaceae</taxon>
        <taxon>Allgaiera</taxon>
    </lineage>
</organism>
<keyword evidence="1" id="KW-1133">Transmembrane helix</keyword>
<evidence type="ECO:0000313" key="2">
    <source>
        <dbReference type="EMBL" id="GHE00908.1"/>
    </source>
</evidence>
<proteinExistence type="predicted"/>
<comment type="caution">
    <text evidence="2">The sequence shown here is derived from an EMBL/GenBank/DDBJ whole genome shotgun (WGS) entry which is preliminary data.</text>
</comment>
<evidence type="ECO:0000313" key="3">
    <source>
        <dbReference type="EMBL" id="SDW74260.1"/>
    </source>
</evidence>
<dbReference type="EMBL" id="BNAB01000005">
    <property type="protein sequence ID" value="GHE00908.1"/>
    <property type="molecule type" value="Genomic_DNA"/>
</dbReference>
<dbReference type="AlphaFoldDB" id="A0AAN4UQ70"/>
<keyword evidence="4" id="KW-1185">Reference proteome</keyword>
<keyword evidence="1" id="KW-0812">Transmembrane</keyword>
<evidence type="ECO:0000256" key="1">
    <source>
        <dbReference type="SAM" id="Phobius"/>
    </source>
</evidence>
<dbReference type="Proteomes" id="UP000634647">
    <property type="component" value="Unassembled WGS sequence"/>
</dbReference>
<dbReference type="InterPro" id="IPR055644">
    <property type="entry name" value="DUF7220"/>
</dbReference>
<evidence type="ECO:0000313" key="5">
    <source>
        <dbReference type="Proteomes" id="UP000634647"/>
    </source>
</evidence>
<accession>A0AAN4UQ70</accession>
<feature type="transmembrane region" description="Helical" evidence="1">
    <location>
        <begin position="12"/>
        <end position="34"/>
    </location>
</feature>
<dbReference type="EMBL" id="FNOB01000006">
    <property type="protein sequence ID" value="SDW74260.1"/>
    <property type="molecule type" value="Genomic_DNA"/>
</dbReference>
<protein>
    <submittedName>
        <fullName evidence="2">Uncharacterized protein</fullName>
    </submittedName>
</protein>
<name>A0AAN4UQ70_9RHOB</name>
<dbReference type="Proteomes" id="UP000199541">
    <property type="component" value="Unassembled WGS sequence"/>
</dbReference>